<dbReference type="PANTHER" id="PTHR47966:SF65">
    <property type="entry name" value="ASPARTIC-TYPE ENDOPEPTIDASE"/>
    <property type="match status" value="1"/>
</dbReference>
<dbReference type="PRINTS" id="PR00792">
    <property type="entry name" value="PEPSIN"/>
</dbReference>
<evidence type="ECO:0000256" key="3">
    <source>
        <dbReference type="SAM" id="MobiDB-lite"/>
    </source>
</evidence>
<gene>
    <name evidence="7" type="ORF">SLS62_001782</name>
</gene>
<keyword evidence="5" id="KW-0732">Signal</keyword>
<keyword evidence="4" id="KW-0472">Membrane</keyword>
<dbReference type="Pfam" id="PF00026">
    <property type="entry name" value="Asp"/>
    <property type="match status" value="1"/>
</dbReference>
<dbReference type="PANTHER" id="PTHR47966">
    <property type="entry name" value="BETA-SITE APP-CLEAVING ENZYME, ISOFORM A-RELATED"/>
    <property type="match status" value="1"/>
</dbReference>
<feature type="region of interest" description="Disordered" evidence="3">
    <location>
        <begin position="558"/>
        <end position="577"/>
    </location>
</feature>
<feature type="signal peptide" evidence="5">
    <location>
        <begin position="1"/>
        <end position="16"/>
    </location>
</feature>
<organism evidence="7 8">
    <name type="scientific">Diatrype stigma</name>
    <dbReference type="NCBI Taxonomy" id="117547"/>
    <lineage>
        <taxon>Eukaryota</taxon>
        <taxon>Fungi</taxon>
        <taxon>Dikarya</taxon>
        <taxon>Ascomycota</taxon>
        <taxon>Pezizomycotina</taxon>
        <taxon>Sordariomycetes</taxon>
        <taxon>Xylariomycetidae</taxon>
        <taxon>Xylariales</taxon>
        <taxon>Diatrypaceae</taxon>
        <taxon>Diatrype</taxon>
    </lineage>
</organism>
<feature type="chain" id="PRO_5042926199" description="Peptidase A1 domain-containing protein" evidence="5">
    <location>
        <begin position="17"/>
        <end position="577"/>
    </location>
</feature>
<feature type="transmembrane region" description="Helical" evidence="4">
    <location>
        <begin position="451"/>
        <end position="475"/>
    </location>
</feature>
<sequence>MKYLALLLTISSSAICGSIRGQSLPRTHSQALSTRQDEAPKPLDLVHDSAGYFLSVTIGSQTMSLRLRSDTFYSWVAASDSATCSNGGCHYGSFSTDKSDTYANSTNMTDFSTVAVSGTSGIWITDILNVGNLPGVNMTMGLTYDMSEAYGVLGLQYKGPTDYSAVWSLMSEMVSQDAMVTQAYSLACGSTDDTTGSILFSAIDTEKYVGDLMSLDAYYVSTNDYRTVVTLASVKANSSSGMDDLADGLPVSIGVWIGRQGMVVPPEVAFAMWAVVGAVYWSSLGAATVPCSMRDSEGSFVIGLGGDEGPTVSIPMRSLVTTETGLGGNCLFMVANNTDPGNYYLGEAFLQNVYAVFDLANAKLALATPRADSTTSNIVPFASASAPIPSTVSVASQLTRPVTETPTVSELPAATATKSYSAAAGFLTSAATTAASSTPASDGSSANHNTAVGVGVGVGVGVAALAAIGAAFFFIRRQKSQKAAAAAAAESEPDKGTALMAPPVGFAASEPPKSQYQAELESPHVAYELPPDAVPAELNGGVAFQQSQNHYFELPTPSDLAYSPDAPSHAAAWARKD</sequence>
<dbReference type="InterPro" id="IPR021109">
    <property type="entry name" value="Peptidase_aspartic_dom_sf"/>
</dbReference>
<accession>A0AAN9UV93</accession>
<comment type="similarity">
    <text evidence="1">Belongs to the peptidase A1 family.</text>
</comment>
<feature type="disulfide bond" evidence="2">
    <location>
        <begin position="291"/>
        <end position="330"/>
    </location>
</feature>
<dbReference type="EMBL" id="JAKJXP020000008">
    <property type="protein sequence ID" value="KAK7756189.1"/>
    <property type="molecule type" value="Genomic_DNA"/>
</dbReference>
<dbReference type="SUPFAM" id="SSF50630">
    <property type="entry name" value="Acid proteases"/>
    <property type="match status" value="1"/>
</dbReference>
<dbReference type="PROSITE" id="PS51767">
    <property type="entry name" value="PEPTIDASE_A1"/>
    <property type="match status" value="1"/>
</dbReference>
<dbReference type="Gene3D" id="2.40.70.10">
    <property type="entry name" value="Acid Proteases"/>
    <property type="match status" value="2"/>
</dbReference>
<keyword evidence="8" id="KW-1185">Reference proteome</keyword>
<evidence type="ECO:0000256" key="4">
    <source>
        <dbReference type="SAM" id="Phobius"/>
    </source>
</evidence>
<dbReference type="GO" id="GO:0004190">
    <property type="term" value="F:aspartic-type endopeptidase activity"/>
    <property type="evidence" value="ECO:0007669"/>
    <property type="project" value="InterPro"/>
</dbReference>
<evidence type="ECO:0000313" key="8">
    <source>
        <dbReference type="Proteomes" id="UP001320420"/>
    </source>
</evidence>
<evidence type="ECO:0000256" key="5">
    <source>
        <dbReference type="SAM" id="SignalP"/>
    </source>
</evidence>
<comment type="caution">
    <text evidence="7">The sequence shown here is derived from an EMBL/GenBank/DDBJ whole genome shotgun (WGS) entry which is preliminary data.</text>
</comment>
<dbReference type="Proteomes" id="UP001320420">
    <property type="component" value="Unassembled WGS sequence"/>
</dbReference>
<name>A0AAN9UV93_9PEZI</name>
<keyword evidence="4" id="KW-0812">Transmembrane</keyword>
<evidence type="ECO:0000256" key="2">
    <source>
        <dbReference type="PIRSR" id="PIRSR601461-2"/>
    </source>
</evidence>
<evidence type="ECO:0000256" key="1">
    <source>
        <dbReference type="ARBA" id="ARBA00007447"/>
    </source>
</evidence>
<dbReference type="AlphaFoldDB" id="A0AAN9UV93"/>
<keyword evidence="2" id="KW-1015">Disulfide bond</keyword>
<dbReference type="GO" id="GO:0006508">
    <property type="term" value="P:proteolysis"/>
    <property type="evidence" value="ECO:0007669"/>
    <property type="project" value="InterPro"/>
</dbReference>
<keyword evidence="4" id="KW-1133">Transmembrane helix</keyword>
<protein>
    <recommendedName>
        <fullName evidence="6">Peptidase A1 domain-containing protein</fullName>
    </recommendedName>
</protein>
<reference evidence="7 8" key="1">
    <citation type="submission" date="2024-02" db="EMBL/GenBank/DDBJ databases">
        <title>De novo assembly and annotation of 12 fungi associated with fruit tree decline syndrome in Ontario, Canada.</title>
        <authorList>
            <person name="Sulman M."/>
            <person name="Ellouze W."/>
            <person name="Ilyukhin E."/>
        </authorList>
    </citation>
    <scope>NUCLEOTIDE SEQUENCE [LARGE SCALE GENOMIC DNA]</scope>
    <source>
        <strain evidence="7 8">M11/M66-122</strain>
    </source>
</reference>
<proteinExistence type="inferred from homology"/>
<evidence type="ECO:0000313" key="7">
    <source>
        <dbReference type="EMBL" id="KAK7756189.1"/>
    </source>
</evidence>
<dbReference type="InterPro" id="IPR001461">
    <property type="entry name" value="Aspartic_peptidase_A1"/>
</dbReference>
<feature type="domain" description="Peptidase A1" evidence="6">
    <location>
        <begin position="52"/>
        <end position="367"/>
    </location>
</feature>
<evidence type="ECO:0000259" key="6">
    <source>
        <dbReference type="PROSITE" id="PS51767"/>
    </source>
</evidence>
<dbReference type="InterPro" id="IPR033121">
    <property type="entry name" value="PEPTIDASE_A1"/>
</dbReference>